<feature type="region of interest" description="Disordered" evidence="1">
    <location>
        <begin position="239"/>
        <end position="261"/>
    </location>
</feature>
<dbReference type="Pfam" id="PF07647">
    <property type="entry name" value="SAM_2"/>
    <property type="match status" value="1"/>
</dbReference>
<dbReference type="GO" id="GO:0007165">
    <property type="term" value="P:signal transduction"/>
    <property type="evidence" value="ECO:0007669"/>
    <property type="project" value="InterPro"/>
</dbReference>
<sequence>MPESFLSWDPAQVSSYLRSYVDQDVTAAFIENNIDGSLLPFLTTEHLRELGIPKLGSRLRAKRAINDLMAQQFADAVPTGPNDPNFRLTSVNINSNYVSMEALSLCAVLLRDINKFLEPKPDTDALDLRKLNDNFNKLKTDLNPVIRLMKESKPLPTPTLDPSVGVLLPTYSSNSIYSTNSWLTSESDGNNTSSGGSAPAASASAASSVPSSAPSLAPSSALGSSGATTTLTLLQTNSIPKSTSNSSLQRQPSVASPTYSKRFSSGSVLSMGVGKITEVKSAAAGRYLNKPRLVEARQSPITHESEGGELPGLKLLLQLQMVTGGPPSLKTKASTNLMATSRTVTEMPHSQAGNQPLKQLKASTDDTCLKVLQLAMRRHHIPREKWSKYVLVICYGDKERILKLTEKPVLVFKELQGHEKNPTIMLRELAVTNTKEQYEDSRIGDEIPGGTL</sequence>
<dbReference type="SMART" id="SM00454">
    <property type="entry name" value="SAM"/>
    <property type="match status" value="1"/>
</dbReference>
<accession>A0A1L0D435</accession>
<dbReference type="InterPro" id="IPR029071">
    <property type="entry name" value="Ubiquitin-like_domsf"/>
</dbReference>
<dbReference type="InterPro" id="IPR013761">
    <property type="entry name" value="SAM/pointed_sf"/>
</dbReference>
<proteinExistence type="predicted"/>
<protein>
    <submittedName>
        <fullName evidence="4">CIC11C00000005406</fullName>
    </submittedName>
</protein>
<dbReference type="InterPro" id="IPR001660">
    <property type="entry name" value="SAM"/>
</dbReference>
<dbReference type="PROSITE" id="PS50105">
    <property type="entry name" value="SAM_DOMAIN"/>
    <property type="match status" value="1"/>
</dbReference>
<feature type="region of interest" description="Disordered" evidence="1">
    <location>
        <begin position="184"/>
        <end position="224"/>
    </location>
</feature>
<feature type="domain" description="SAM" evidence="2">
    <location>
        <begin position="8"/>
        <end position="71"/>
    </location>
</feature>
<reference evidence="4 5" key="1">
    <citation type="submission" date="2016-10" db="EMBL/GenBank/DDBJ databases">
        <authorList>
            <person name="de Groot N.N."/>
        </authorList>
    </citation>
    <scope>NUCLEOTIDE SEQUENCE [LARGE SCALE GENOMIC DNA]</scope>
    <source>
        <strain evidence="4 5">PYCC 4715</strain>
    </source>
</reference>
<dbReference type="SUPFAM" id="SSF54236">
    <property type="entry name" value="Ubiquitin-like"/>
    <property type="match status" value="1"/>
</dbReference>
<evidence type="ECO:0000313" key="5">
    <source>
        <dbReference type="Proteomes" id="UP000182259"/>
    </source>
</evidence>
<evidence type="ECO:0000313" key="4">
    <source>
        <dbReference type="EMBL" id="SGZ51252.1"/>
    </source>
</evidence>
<feature type="domain" description="Ras-associating" evidence="3">
    <location>
        <begin position="353"/>
        <end position="431"/>
    </location>
</feature>
<dbReference type="Gene3D" id="3.10.20.90">
    <property type="entry name" value="Phosphatidylinositol 3-kinase Catalytic Subunit, Chain A, domain 1"/>
    <property type="match status" value="1"/>
</dbReference>
<dbReference type="AlphaFoldDB" id="A0A1L0D435"/>
<name>A0A1L0D435_9ASCO</name>
<feature type="compositionally biased region" description="Low complexity" evidence="1">
    <location>
        <begin position="193"/>
        <end position="224"/>
    </location>
</feature>
<organism evidence="4 5">
    <name type="scientific">Sungouiella intermedia</name>
    <dbReference type="NCBI Taxonomy" id="45354"/>
    <lineage>
        <taxon>Eukaryota</taxon>
        <taxon>Fungi</taxon>
        <taxon>Dikarya</taxon>
        <taxon>Ascomycota</taxon>
        <taxon>Saccharomycotina</taxon>
        <taxon>Pichiomycetes</taxon>
        <taxon>Metschnikowiaceae</taxon>
        <taxon>Sungouiella</taxon>
    </lineage>
</organism>
<dbReference type="InterPro" id="IPR000159">
    <property type="entry name" value="RA_dom"/>
</dbReference>
<evidence type="ECO:0000256" key="1">
    <source>
        <dbReference type="SAM" id="MobiDB-lite"/>
    </source>
</evidence>
<dbReference type="PROSITE" id="PS50200">
    <property type="entry name" value="RA"/>
    <property type="match status" value="1"/>
</dbReference>
<dbReference type="Pfam" id="PF00788">
    <property type="entry name" value="RA"/>
    <property type="match status" value="1"/>
</dbReference>
<dbReference type="EMBL" id="LT635765">
    <property type="protein sequence ID" value="SGZ51252.1"/>
    <property type="molecule type" value="Genomic_DNA"/>
</dbReference>
<dbReference type="SUPFAM" id="SSF47769">
    <property type="entry name" value="SAM/Pointed domain"/>
    <property type="match status" value="1"/>
</dbReference>
<dbReference type="SMART" id="SM00314">
    <property type="entry name" value="RA"/>
    <property type="match status" value="1"/>
</dbReference>
<gene>
    <name evidence="4" type="ORF">SAMEA4029009_CIC11G00000005406</name>
</gene>
<evidence type="ECO:0000259" key="3">
    <source>
        <dbReference type="PROSITE" id="PS50200"/>
    </source>
</evidence>
<dbReference type="Proteomes" id="UP000182259">
    <property type="component" value="Chromosome II"/>
</dbReference>
<evidence type="ECO:0000259" key="2">
    <source>
        <dbReference type="PROSITE" id="PS50105"/>
    </source>
</evidence>
<dbReference type="Gene3D" id="1.10.150.50">
    <property type="entry name" value="Transcription Factor, Ets-1"/>
    <property type="match status" value="1"/>
</dbReference>
<dbReference type="CDD" id="cd01786">
    <property type="entry name" value="RA_STE50"/>
    <property type="match status" value="1"/>
</dbReference>